<organism evidence="1 2">
    <name type="scientific">Ramlibacter monticola</name>
    <dbReference type="NCBI Taxonomy" id="1926872"/>
    <lineage>
        <taxon>Bacteria</taxon>
        <taxon>Pseudomonadati</taxon>
        <taxon>Pseudomonadota</taxon>
        <taxon>Betaproteobacteria</taxon>
        <taxon>Burkholderiales</taxon>
        <taxon>Comamonadaceae</taxon>
        <taxon>Ramlibacter</taxon>
    </lineage>
</organism>
<sequence>MNLAFAHIPGAFDGAVYMPGVEVTEVAQPAPAPKPAPQVPPPVWDARPISPDACERATHAMCGG</sequence>
<gene>
    <name evidence="1" type="ORF">JJ685_05265</name>
</gene>
<dbReference type="RefSeq" id="WP_201673142.1">
    <property type="nucleotide sequence ID" value="NZ_JAEQNE010000001.1"/>
</dbReference>
<dbReference type="EMBL" id="JAEQNE010000001">
    <property type="protein sequence ID" value="MBL0390547.1"/>
    <property type="molecule type" value="Genomic_DNA"/>
</dbReference>
<keyword evidence="2" id="KW-1185">Reference proteome</keyword>
<dbReference type="Proteomes" id="UP000599109">
    <property type="component" value="Unassembled WGS sequence"/>
</dbReference>
<dbReference type="AlphaFoldDB" id="A0A936YZ32"/>
<accession>A0A936YZ32</accession>
<reference evidence="1 2" key="1">
    <citation type="journal article" date="2017" name="Int. J. Syst. Evol. Microbiol.">
        <title>Ramlibacter monticola sp. nov., isolated from forest soil.</title>
        <authorList>
            <person name="Chaudhary D.K."/>
            <person name="Kim J."/>
        </authorList>
    </citation>
    <scope>NUCLEOTIDE SEQUENCE [LARGE SCALE GENOMIC DNA]</scope>
    <source>
        <strain evidence="1 2">KACC 19175</strain>
    </source>
</reference>
<name>A0A936YZ32_9BURK</name>
<protein>
    <submittedName>
        <fullName evidence="1">Uncharacterized protein</fullName>
    </submittedName>
</protein>
<comment type="caution">
    <text evidence="1">The sequence shown here is derived from an EMBL/GenBank/DDBJ whole genome shotgun (WGS) entry which is preliminary data.</text>
</comment>
<evidence type="ECO:0000313" key="2">
    <source>
        <dbReference type="Proteomes" id="UP000599109"/>
    </source>
</evidence>
<proteinExistence type="predicted"/>
<evidence type="ECO:0000313" key="1">
    <source>
        <dbReference type="EMBL" id="MBL0390547.1"/>
    </source>
</evidence>